<organism evidence="1 2">
    <name type="scientific">Kitasatospora arboriphila</name>
    <dbReference type="NCBI Taxonomy" id="258052"/>
    <lineage>
        <taxon>Bacteria</taxon>
        <taxon>Bacillati</taxon>
        <taxon>Actinomycetota</taxon>
        <taxon>Actinomycetes</taxon>
        <taxon>Kitasatosporales</taxon>
        <taxon>Streptomycetaceae</taxon>
        <taxon>Kitasatospora</taxon>
    </lineage>
</organism>
<evidence type="ECO:0000313" key="1">
    <source>
        <dbReference type="EMBL" id="GAA1122053.1"/>
    </source>
</evidence>
<name>A0ABN1U5J3_9ACTN</name>
<comment type="caution">
    <text evidence="1">The sequence shown here is derived from an EMBL/GenBank/DDBJ whole genome shotgun (WGS) entry which is preliminary data.</text>
</comment>
<proteinExistence type="predicted"/>
<dbReference type="EMBL" id="BAAALD010000129">
    <property type="protein sequence ID" value="GAA1122053.1"/>
    <property type="molecule type" value="Genomic_DNA"/>
</dbReference>
<gene>
    <name evidence="1" type="ORF">GCM10009663_71910</name>
</gene>
<protein>
    <submittedName>
        <fullName evidence="1">Uncharacterized protein</fullName>
    </submittedName>
</protein>
<reference evidence="1 2" key="1">
    <citation type="journal article" date="2019" name="Int. J. Syst. Evol. Microbiol.">
        <title>The Global Catalogue of Microorganisms (GCM) 10K type strain sequencing project: providing services to taxonomists for standard genome sequencing and annotation.</title>
        <authorList>
            <consortium name="The Broad Institute Genomics Platform"/>
            <consortium name="The Broad Institute Genome Sequencing Center for Infectious Disease"/>
            <person name="Wu L."/>
            <person name="Ma J."/>
        </authorList>
    </citation>
    <scope>NUCLEOTIDE SEQUENCE [LARGE SCALE GENOMIC DNA]</scope>
    <source>
        <strain evidence="1 2">JCM 13002</strain>
    </source>
</reference>
<sequence>MTDSLVPSVLEQKVTATEAHHAWRYLLRRHGTVTALRIGRGFLDSWPGCPHGGELGDVQQKVVPGSVSAGPEALPW</sequence>
<evidence type="ECO:0000313" key="2">
    <source>
        <dbReference type="Proteomes" id="UP001499987"/>
    </source>
</evidence>
<accession>A0ABN1U5J3</accession>
<keyword evidence="2" id="KW-1185">Reference proteome</keyword>
<dbReference type="Proteomes" id="UP001499987">
    <property type="component" value="Unassembled WGS sequence"/>
</dbReference>